<accession>A0ACA9MKV2</accession>
<sequence>MLKKKTIITLAVIKDFEASNPKPYKLIYAFIEGEKSKDGEERYKTKTAAEKHIQLFHKEIEKYNQRVKRVAIKKDQVDKALLTLNMSFIVKYEILLNLKDNETKEYLIIEIFKEFEVLIRENRLKISNTEKPDNLILVLAVQYKKSK</sequence>
<evidence type="ECO:0000313" key="1">
    <source>
        <dbReference type="EMBL" id="CAG8599080.1"/>
    </source>
</evidence>
<keyword evidence="2" id="KW-1185">Reference proteome</keyword>
<evidence type="ECO:0000313" key="2">
    <source>
        <dbReference type="Proteomes" id="UP000789920"/>
    </source>
</evidence>
<comment type="caution">
    <text evidence="1">The sequence shown here is derived from an EMBL/GenBank/DDBJ whole genome shotgun (WGS) entry which is preliminary data.</text>
</comment>
<name>A0ACA9MKV2_9GLOM</name>
<reference evidence="1" key="1">
    <citation type="submission" date="2021-06" db="EMBL/GenBank/DDBJ databases">
        <authorList>
            <person name="Kallberg Y."/>
            <person name="Tangrot J."/>
            <person name="Rosling A."/>
        </authorList>
    </citation>
    <scope>NUCLEOTIDE SEQUENCE</scope>
    <source>
        <strain evidence="1">MA461A</strain>
    </source>
</reference>
<protein>
    <submittedName>
        <fullName evidence="1">3889_t:CDS:1</fullName>
    </submittedName>
</protein>
<dbReference type="Proteomes" id="UP000789920">
    <property type="component" value="Unassembled WGS sequence"/>
</dbReference>
<organism evidence="1 2">
    <name type="scientific">Racocetra persica</name>
    <dbReference type="NCBI Taxonomy" id="160502"/>
    <lineage>
        <taxon>Eukaryota</taxon>
        <taxon>Fungi</taxon>
        <taxon>Fungi incertae sedis</taxon>
        <taxon>Mucoromycota</taxon>
        <taxon>Glomeromycotina</taxon>
        <taxon>Glomeromycetes</taxon>
        <taxon>Diversisporales</taxon>
        <taxon>Gigasporaceae</taxon>
        <taxon>Racocetra</taxon>
    </lineage>
</organism>
<gene>
    <name evidence="1" type="ORF">RPERSI_LOCUS5841</name>
</gene>
<dbReference type="EMBL" id="CAJVQC010009003">
    <property type="protein sequence ID" value="CAG8599080.1"/>
    <property type="molecule type" value="Genomic_DNA"/>
</dbReference>
<proteinExistence type="predicted"/>